<keyword evidence="1" id="KW-0812">Transmembrane</keyword>
<dbReference type="Pfam" id="PF08044">
    <property type="entry name" value="DUF1707"/>
    <property type="match status" value="2"/>
</dbReference>
<keyword evidence="1" id="KW-1133">Transmembrane helix</keyword>
<feature type="transmembrane region" description="Helical" evidence="1">
    <location>
        <begin position="185"/>
        <end position="203"/>
    </location>
</feature>
<evidence type="ECO:0000313" key="3">
    <source>
        <dbReference type="EMBL" id="GAA2378585.1"/>
    </source>
</evidence>
<comment type="caution">
    <text evidence="3">The sequence shown here is derived from an EMBL/GenBank/DDBJ whole genome shotgun (WGS) entry which is preliminary data.</text>
</comment>
<feature type="domain" description="DUF1707" evidence="2">
    <location>
        <begin position="94"/>
        <end position="144"/>
    </location>
</feature>
<evidence type="ECO:0000256" key="1">
    <source>
        <dbReference type="SAM" id="Phobius"/>
    </source>
</evidence>
<dbReference type="Proteomes" id="UP001501444">
    <property type="component" value="Unassembled WGS sequence"/>
</dbReference>
<feature type="domain" description="DUF1707" evidence="2">
    <location>
        <begin position="28"/>
        <end position="73"/>
    </location>
</feature>
<dbReference type="InterPro" id="IPR012551">
    <property type="entry name" value="DUF1707_SHOCT-like"/>
</dbReference>
<reference evidence="4" key="1">
    <citation type="journal article" date="2019" name="Int. J. Syst. Evol. Microbiol.">
        <title>The Global Catalogue of Microorganisms (GCM) 10K type strain sequencing project: providing services to taxonomists for standard genome sequencing and annotation.</title>
        <authorList>
            <consortium name="The Broad Institute Genomics Platform"/>
            <consortium name="The Broad Institute Genome Sequencing Center for Infectious Disease"/>
            <person name="Wu L."/>
            <person name="Ma J."/>
        </authorList>
    </citation>
    <scope>NUCLEOTIDE SEQUENCE [LARGE SCALE GENOMIC DNA]</scope>
    <source>
        <strain evidence="4">JCM 3272</strain>
    </source>
</reference>
<evidence type="ECO:0000313" key="4">
    <source>
        <dbReference type="Proteomes" id="UP001501444"/>
    </source>
</evidence>
<protein>
    <recommendedName>
        <fullName evidence="2">DUF1707 domain-containing protein</fullName>
    </recommendedName>
</protein>
<proteinExistence type="predicted"/>
<keyword evidence="4" id="KW-1185">Reference proteome</keyword>
<dbReference type="PANTHER" id="PTHR40763:SF4">
    <property type="entry name" value="DUF1707 DOMAIN-CONTAINING PROTEIN"/>
    <property type="match status" value="1"/>
</dbReference>
<keyword evidence="1" id="KW-0472">Membrane</keyword>
<accession>A0ABP5UGR9</accession>
<organism evidence="3 4">
    <name type="scientific">Dactylosporangium salmoneum</name>
    <dbReference type="NCBI Taxonomy" id="53361"/>
    <lineage>
        <taxon>Bacteria</taxon>
        <taxon>Bacillati</taxon>
        <taxon>Actinomycetota</taxon>
        <taxon>Actinomycetes</taxon>
        <taxon>Micromonosporales</taxon>
        <taxon>Micromonosporaceae</taxon>
        <taxon>Dactylosporangium</taxon>
    </lineage>
</organism>
<gene>
    <name evidence="3" type="ORF">GCM10010170_084740</name>
</gene>
<feature type="transmembrane region" description="Helical" evidence="1">
    <location>
        <begin position="224"/>
        <end position="241"/>
    </location>
</feature>
<feature type="transmembrane region" description="Helical" evidence="1">
    <location>
        <begin position="161"/>
        <end position="179"/>
    </location>
</feature>
<evidence type="ECO:0000259" key="2">
    <source>
        <dbReference type="Pfam" id="PF08044"/>
    </source>
</evidence>
<name>A0ABP5UGR9_9ACTN</name>
<dbReference type="EMBL" id="BAAARV010000084">
    <property type="protein sequence ID" value="GAA2378585.1"/>
    <property type="molecule type" value="Genomic_DNA"/>
</dbReference>
<sequence length="243" mass="26343">MPRVRATQRRGPLVQLVRAIDGLVDPLERATATDRLTAALADGRLTAAEFADRSEKLADCYTDAAVEELLADLDSTPLVVTPDNLRSLPSQQRRLCDDDRQQALVLLKGALDKGRLGLTEYDLRVRHSLAAATVGDLGQILDDLGTPAQIYRRPRGRIRRAVALLCFTAVSTLMGYLVIATYRNPGAFCAASFVAVVNLIAMLSIPSKNQPDYLTGLRRKRLPGLLFAAGVAAGVLLFQLPHG</sequence>
<dbReference type="PANTHER" id="PTHR40763">
    <property type="entry name" value="MEMBRANE PROTEIN-RELATED"/>
    <property type="match status" value="1"/>
</dbReference>